<dbReference type="Pfam" id="PF04991">
    <property type="entry name" value="LicD"/>
    <property type="match status" value="1"/>
</dbReference>
<dbReference type="GO" id="GO:0016740">
    <property type="term" value="F:transferase activity"/>
    <property type="evidence" value="ECO:0007669"/>
    <property type="project" value="UniProtKB-KW"/>
</dbReference>
<feature type="domain" description="LicD/FKTN/FKRP nucleotidyltransferase" evidence="1">
    <location>
        <begin position="28"/>
        <end position="252"/>
    </location>
</feature>
<proteinExistence type="predicted"/>
<accession>A0ABN6YUZ2</accession>
<organism evidence="2 3">
    <name type="scientific">Claveliimonas bilis</name>
    <dbReference type="NCBI Taxonomy" id="3028070"/>
    <lineage>
        <taxon>Bacteria</taxon>
        <taxon>Bacillati</taxon>
        <taxon>Bacillota</taxon>
        <taxon>Clostridia</taxon>
        <taxon>Lachnospirales</taxon>
        <taxon>Lachnospiraceae</taxon>
        <taxon>Claveliimonas</taxon>
    </lineage>
</organism>
<reference evidence="3" key="1">
    <citation type="journal article" date="2023" name="Int. J. Syst. Evol. Microbiol.">
        <title>Claveliimonas bilis gen. nov., sp. nov., deoxycholic acid-producing bacteria isolated from human faeces, and reclassification of Sellimonas monacensis Zenner et al. 2021 as Claveliimonas monacensis comb. nov.</title>
        <authorList>
            <person name="Hisatomi A."/>
            <person name="Kastawa N.W.E.P.G."/>
            <person name="Song I."/>
            <person name="Ohkuma M."/>
            <person name="Fukiya S."/>
            <person name="Sakamoto M."/>
        </authorList>
    </citation>
    <scope>NUCLEOTIDE SEQUENCE [LARGE SCALE GENOMIC DNA]</scope>
    <source>
        <strain evidence="3">12BBH14</strain>
    </source>
</reference>
<keyword evidence="2" id="KW-0808">Transferase</keyword>
<dbReference type="PANTHER" id="PTHR43404">
    <property type="entry name" value="LIPOPOLYSACCHARIDE CHOLINEPHOSPHOTRANSFERASE LICD"/>
    <property type="match status" value="1"/>
</dbReference>
<dbReference type="Proteomes" id="UP001305815">
    <property type="component" value="Chromosome"/>
</dbReference>
<sequence>MNKYKRRISHKEIQDLEYDILREFDKFAKKNGLKYFLSGGSCLGAVRHQDFIPWDDDIDICMLRDDYEKLIKLVKDSRTLEGRPELQFCLPLDDNYVYPFMKIVNRNTIVYEKDLQHRFLLGVWLDIFPMDVWPDDKKELRRIMRKHNFYKTMNKVYVAGNLTTGKKKVLGAIGKTCYRILFPGKDYRYWNKKIVDLVTPCRGTYIGDRIWPVADKEFFSKSVFEKAVYVKFRDREFPIPIGYKEYLTKMYGNYMKLPPEKDRIYHDFEAYIK</sequence>
<name>A0ABN6YUZ2_9FIRM</name>
<keyword evidence="3" id="KW-1185">Reference proteome</keyword>
<dbReference type="RefSeq" id="WP_316266697.1">
    <property type="nucleotide sequence ID" value="NZ_AP027742.1"/>
</dbReference>
<dbReference type="PANTHER" id="PTHR43404:SF2">
    <property type="entry name" value="LIPOPOLYSACCHARIDE CHOLINEPHOSPHOTRANSFERASE LICD"/>
    <property type="match status" value="1"/>
</dbReference>
<protein>
    <submittedName>
        <fullName evidence="2">Phosphorylcholine transferase LicD</fullName>
    </submittedName>
</protein>
<evidence type="ECO:0000313" key="2">
    <source>
        <dbReference type="EMBL" id="BDZ77048.1"/>
    </source>
</evidence>
<evidence type="ECO:0000313" key="3">
    <source>
        <dbReference type="Proteomes" id="UP001305815"/>
    </source>
</evidence>
<gene>
    <name evidence="2" type="primary">ycbG</name>
    <name evidence="2" type="ORF">Lac1_12310</name>
</gene>
<evidence type="ECO:0000259" key="1">
    <source>
        <dbReference type="Pfam" id="PF04991"/>
    </source>
</evidence>
<dbReference type="InterPro" id="IPR052942">
    <property type="entry name" value="LPS_cholinephosphotransferase"/>
</dbReference>
<dbReference type="EMBL" id="AP027742">
    <property type="protein sequence ID" value="BDZ77048.1"/>
    <property type="molecule type" value="Genomic_DNA"/>
</dbReference>
<dbReference type="InterPro" id="IPR007074">
    <property type="entry name" value="LicD/FKTN/FKRP_NTP_transf"/>
</dbReference>